<accession>A0ABZ0IRP8</accession>
<dbReference type="Pfam" id="PF11751">
    <property type="entry name" value="PorP_SprF"/>
    <property type="match status" value="1"/>
</dbReference>
<sequence length="304" mass="34254">MRKVIYILGSLLWSSGSLQAQQAASYAQYMFNGLAINPAYAGSHEVLSATVISRFQNVGLEGAPNTQTFSGHAPLFNKNVALGALFIHDKFGVISQTGAHLAYAYRIKFGDRKYLSMGAQAGLISYRANYSQLNQFQSSDPVFQEDIRQMRPNFGLGAFFTDEKYYIGLSMPHLVNNVFDRGTDLKTVYQNFPIILTGGYMLTLTNQIKFKPNFLFKMLDQRPIELDVNANFLLDEILWAGLSYKVGNALDLIVQVQVTDQLSVGYSYAITTSPIRSVELGSHEMLLNYRFKYRKYGVITPRYF</sequence>
<dbReference type="NCBIfam" id="TIGR03519">
    <property type="entry name" value="T9SS_PorP_fam"/>
    <property type="match status" value="1"/>
</dbReference>
<organism evidence="2 3">
    <name type="scientific">Imperialibacter roseus</name>
    <dbReference type="NCBI Taxonomy" id="1324217"/>
    <lineage>
        <taxon>Bacteria</taxon>
        <taxon>Pseudomonadati</taxon>
        <taxon>Bacteroidota</taxon>
        <taxon>Cytophagia</taxon>
        <taxon>Cytophagales</taxon>
        <taxon>Flammeovirgaceae</taxon>
        <taxon>Imperialibacter</taxon>
    </lineage>
</organism>
<feature type="signal peptide" evidence="1">
    <location>
        <begin position="1"/>
        <end position="20"/>
    </location>
</feature>
<dbReference type="RefSeq" id="WP_317489729.1">
    <property type="nucleotide sequence ID" value="NZ_CP136051.1"/>
</dbReference>
<feature type="chain" id="PRO_5046290813" evidence="1">
    <location>
        <begin position="21"/>
        <end position="304"/>
    </location>
</feature>
<proteinExistence type="predicted"/>
<dbReference type="Proteomes" id="UP001302349">
    <property type="component" value="Chromosome"/>
</dbReference>
<gene>
    <name evidence="2" type="ORF">RT717_00195</name>
</gene>
<reference evidence="2 3" key="1">
    <citation type="journal article" date="2023" name="Microbiol. Resour. Announc.">
        <title>Complete Genome Sequence of Imperialibacter roseus strain P4T.</title>
        <authorList>
            <person name="Tizabi D.R."/>
            <person name="Bachvaroff T."/>
            <person name="Hill R.T."/>
        </authorList>
    </citation>
    <scope>NUCLEOTIDE SEQUENCE [LARGE SCALE GENOMIC DNA]</scope>
    <source>
        <strain evidence="2 3">P4T</strain>
    </source>
</reference>
<dbReference type="EMBL" id="CP136051">
    <property type="protein sequence ID" value="WOK07040.1"/>
    <property type="molecule type" value="Genomic_DNA"/>
</dbReference>
<evidence type="ECO:0000313" key="3">
    <source>
        <dbReference type="Proteomes" id="UP001302349"/>
    </source>
</evidence>
<keyword evidence="3" id="KW-1185">Reference proteome</keyword>
<evidence type="ECO:0000313" key="2">
    <source>
        <dbReference type="EMBL" id="WOK07040.1"/>
    </source>
</evidence>
<protein>
    <submittedName>
        <fullName evidence="2">Type IX secretion system membrane protein PorP/SprF</fullName>
    </submittedName>
</protein>
<name>A0ABZ0IRP8_9BACT</name>
<evidence type="ECO:0000256" key="1">
    <source>
        <dbReference type="SAM" id="SignalP"/>
    </source>
</evidence>
<keyword evidence="1" id="KW-0732">Signal</keyword>
<dbReference type="InterPro" id="IPR019861">
    <property type="entry name" value="PorP/SprF_Bacteroidetes"/>
</dbReference>